<evidence type="ECO:0000313" key="2">
    <source>
        <dbReference type="EMBL" id="MEX6687442.1"/>
    </source>
</evidence>
<evidence type="ECO:0000313" key="3">
    <source>
        <dbReference type="Proteomes" id="UP001560573"/>
    </source>
</evidence>
<keyword evidence="3" id="KW-1185">Reference proteome</keyword>
<protein>
    <submittedName>
        <fullName evidence="2">Uncharacterized protein</fullName>
    </submittedName>
</protein>
<proteinExistence type="predicted"/>
<feature type="transmembrane region" description="Helical" evidence="1">
    <location>
        <begin position="83"/>
        <end position="104"/>
    </location>
</feature>
<comment type="caution">
    <text evidence="2">The sequence shown here is derived from an EMBL/GenBank/DDBJ whole genome shotgun (WGS) entry which is preliminary data.</text>
</comment>
<dbReference type="EMBL" id="JAULBC010000002">
    <property type="protein sequence ID" value="MEX6687442.1"/>
    <property type="molecule type" value="Genomic_DNA"/>
</dbReference>
<keyword evidence="1" id="KW-0472">Membrane</keyword>
<dbReference type="Proteomes" id="UP001560573">
    <property type="component" value="Unassembled WGS sequence"/>
</dbReference>
<sequence length="117" mass="12354">MKLVVSIILTALLGYAVCLFLPWWGFAVSSFLIGIIIHQKPSKAFAAGFAGLFLLWGFHAYFIDLNNQNLLAPKIADVLGIGSSGALIIITAIVGGLVSAFAALSGSFGRTLIKTQN</sequence>
<reference evidence="2 3" key="1">
    <citation type="submission" date="2023-07" db="EMBL/GenBank/DDBJ databases">
        <authorList>
            <person name="Lian W.-H."/>
        </authorList>
    </citation>
    <scope>NUCLEOTIDE SEQUENCE [LARGE SCALE GENOMIC DNA]</scope>
    <source>
        <strain evidence="2 3">SYSU DXS3180</strain>
    </source>
</reference>
<dbReference type="RefSeq" id="WP_369328847.1">
    <property type="nucleotide sequence ID" value="NZ_JAULBC010000002.1"/>
</dbReference>
<keyword evidence="1" id="KW-1133">Transmembrane helix</keyword>
<evidence type="ECO:0000256" key="1">
    <source>
        <dbReference type="SAM" id="Phobius"/>
    </source>
</evidence>
<feature type="transmembrane region" description="Helical" evidence="1">
    <location>
        <begin position="44"/>
        <end position="63"/>
    </location>
</feature>
<organism evidence="2 3">
    <name type="scientific">Danxiaibacter flavus</name>
    <dbReference type="NCBI Taxonomy" id="3049108"/>
    <lineage>
        <taxon>Bacteria</taxon>
        <taxon>Pseudomonadati</taxon>
        <taxon>Bacteroidota</taxon>
        <taxon>Chitinophagia</taxon>
        <taxon>Chitinophagales</taxon>
        <taxon>Chitinophagaceae</taxon>
        <taxon>Danxiaibacter</taxon>
    </lineage>
</organism>
<feature type="transmembrane region" description="Helical" evidence="1">
    <location>
        <begin position="12"/>
        <end position="37"/>
    </location>
</feature>
<name>A0ABV3ZC44_9BACT</name>
<keyword evidence="1" id="KW-0812">Transmembrane</keyword>
<gene>
    <name evidence="2" type="ORF">QTN47_08075</name>
</gene>
<accession>A0ABV3ZC44</accession>